<evidence type="ECO:0000259" key="9">
    <source>
        <dbReference type="PROSITE" id="PS50196"/>
    </source>
</evidence>
<dbReference type="GO" id="GO:0015031">
    <property type="term" value="P:protein transport"/>
    <property type="evidence" value="ECO:0007669"/>
    <property type="project" value="UniProtKB-KW"/>
</dbReference>
<dbReference type="GO" id="GO:0005643">
    <property type="term" value="C:nuclear pore"/>
    <property type="evidence" value="ECO:0007669"/>
    <property type="project" value="UniProtKB-SubCell"/>
</dbReference>
<evidence type="ECO:0000256" key="4">
    <source>
        <dbReference type="ARBA" id="ARBA00022927"/>
    </source>
</evidence>
<dbReference type="RefSeq" id="XP_025344612.1">
    <property type="nucleotide sequence ID" value="XM_025487596.1"/>
</dbReference>
<dbReference type="GO" id="GO:0051028">
    <property type="term" value="P:mRNA transport"/>
    <property type="evidence" value="ECO:0007669"/>
    <property type="project" value="UniProtKB-KW"/>
</dbReference>
<comment type="caution">
    <text evidence="10">The sequence shown here is derived from an EMBL/GenBank/DDBJ whole genome shotgun (WGS) entry which is preliminary data.</text>
</comment>
<accession>A0A2V1B0N4</accession>
<evidence type="ECO:0000256" key="3">
    <source>
        <dbReference type="ARBA" id="ARBA00022816"/>
    </source>
</evidence>
<dbReference type="InterPro" id="IPR015007">
    <property type="entry name" value="NUP2/50/61"/>
</dbReference>
<dbReference type="GeneID" id="37009294"/>
<dbReference type="SUPFAM" id="SSF50729">
    <property type="entry name" value="PH domain-like"/>
    <property type="match status" value="1"/>
</dbReference>
<evidence type="ECO:0000256" key="8">
    <source>
        <dbReference type="SAM" id="MobiDB-lite"/>
    </source>
</evidence>
<keyword evidence="3" id="KW-0509">mRNA transport</keyword>
<dbReference type="EMBL" id="PKFO01000011">
    <property type="protein sequence ID" value="PVH23672.1"/>
    <property type="molecule type" value="Genomic_DNA"/>
</dbReference>
<dbReference type="VEuPathDB" id="FungiDB:CXQ85_003964"/>
<dbReference type="PANTHER" id="PTHR38697:SF1">
    <property type="entry name" value="NUCLEAR PORE COMPLEX PROTEIN SIMILAR TO S. CEREVISIAE NUP2 (EUROFUNG)"/>
    <property type="match status" value="1"/>
</dbReference>
<dbReference type="Gene3D" id="2.30.29.30">
    <property type="entry name" value="Pleckstrin-homology domain (PH domain)/Phosphotyrosine-binding domain (PTB)"/>
    <property type="match status" value="1"/>
</dbReference>
<evidence type="ECO:0000256" key="1">
    <source>
        <dbReference type="ARBA" id="ARBA00004567"/>
    </source>
</evidence>
<dbReference type="PROSITE" id="PS50196">
    <property type="entry name" value="RANBD1"/>
    <property type="match status" value="1"/>
</dbReference>
<feature type="domain" description="RanBD1" evidence="9">
    <location>
        <begin position="216"/>
        <end position="343"/>
    </location>
</feature>
<sequence length="343" mass="37441">MVKRTAERQIRKDESPDDHDDGFEVPVNASADVLAKRRILQPKGRSFSFPKGPVTSGSTSNSSSKILALNKQFKASVLKAIDSDVLDLRPLVSKYLQFYKVAQDSATTAGDEDEVVPNTKKATLGWVPGSSSSLSASKLFQNSNFKLDKVEEKGRGVETTGPSFTFNKNIDDPVFKVGHSAESGKMSFSQTDLSGAGLPLREDKIDIVEEDETEGNFKPVVKLSDKLDNVMTGEENESTLFSCKTKVFLYDSETKEQPYKNVGIGELKVLKAQDGKSRVLVRAEGSSRVILNALLVAQVSYITTGSNVKVPVATSEGSIKMYLVRVKTQSLAEELCSILNNEK</sequence>
<feature type="region of interest" description="Disordered" evidence="8">
    <location>
        <begin position="1"/>
        <end position="26"/>
    </location>
</feature>
<dbReference type="InterPro" id="IPR011993">
    <property type="entry name" value="PH-like_dom_sf"/>
</dbReference>
<evidence type="ECO:0000256" key="2">
    <source>
        <dbReference type="ARBA" id="ARBA00022448"/>
    </source>
</evidence>
<feature type="compositionally biased region" description="Basic and acidic residues" evidence="8">
    <location>
        <begin position="1"/>
        <end position="14"/>
    </location>
</feature>
<keyword evidence="7" id="KW-0539">Nucleus</keyword>
<dbReference type="SMART" id="SM00160">
    <property type="entry name" value="RanBD"/>
    <property type="match status" value="1"/>
</dbReference>
<comment type="subcellular location">
    <subcellularLocation>
        <location evidence="1">Nucleus</location>
        <location evidence="1">Nuclear pore complex</location>
    </subcellularLocation>
</comment>
<dbReference type="AlphaFoldDB" id="A0A2V1B0N4"/>
<name>A0A2V1B0N4_9ASCO</name>
<dbReference type="Pfam" id="PF00638">
    <property type="entry name" value="Ran_BP1"/>
    <property type="match status" value="1"/>
</dbReference>
<protein>
    <recommendedName>
        <fullName evidence="9">RanBD1 domain-containing protein</fullName>
    </recommendedName>
</protein>
<keyword evidence="11" id="KW-1185">Reference proteome</keyword>
<keyword evidence="4" id="KW-0653">Protein transport</keyword>
<evidence type="ECO:0000256" key="5">
    <source>
        <dbReference type="ARBA" id="ARBA00023010"/>
    </source>
</evidence>
<reference evidence="10 11" key="1">
    <citation type="submission" date="2017-12" db="EMBL/GenBank/DDBJ databases">
        <title>Genome Sequence of a Multidrug-Resistant Candida haemulonii Isolate from a Patient with Chronic Leg Ulcers in Israel.</title>
        <authorList>
            <person name="Chow N.A."/>
            <person name="Gade L."/>
            <person name="Batra D."/>
            <person name="Rowe L.A."/>
            <person name="Ben-Ami R."/>
            <person name="Loparev V.N."/>
            <person name="Litvintseva A.P."/>
        </authorList>
    </citation>
    <scope>NUCLEOTIDE SEQUENCE [LARGE SCALE GENOMIC DNA]</scope>
    <source>
        <strain evidence="10 11">B11899</strain>
    </source>
</reference>
<dbReference type="InterPro" id="IPR053074">
    <property type="entry name" value="NPC_Nucleoporin"/>
</dbReference>
<evidence type="ECO:0000313" key="11">
    <source>
        <dbReference type="Proteomes" id="UP000244309"/>
    </source>
</evidence>
<evidence type="ECO:0000256" key="7">
    <source>
        <dbReference type="ARBA" id="ARBA00023242"/>
    </source>
</evidence>
<evidence type="ECO:0000313" key="10">
    <source>
        <dbReference type="EMBL" id="PVH23672.1"/>
    </source>
</evidence>
<dbReference type="PANTHER" id="PTHR38697">
    <property type="entry name" value="NUCLEAR PORE COMPLEX PROTEIN SIMILAR TO S. CEREVISIAE NUP2 (EUROFUNG)"/>
    <property type="match status" value="1"/>
</dbReference>
<dbReference type="OrthoDB" id="185618at2759"/>
<organism evidence="10 11">
    <name type="scientific">Candidozyma haemuli</name>
    <dbReference type="NCBI Taxonomy" id="45357"/>
    <lineage>
        <taxon>Eukaryota</taxon>
        <taxon>Fungi</taxon>
        <taxon>Dikarya</taxon>
        <taxon>Ascomycota</taxon>
        <taxon>Saccharomycotina</taxon>
        <taxon>Pichiomycetes</taxon>
        <taxon>Metschnikowiaceae</taxon>
        <taxon>Candidozyma</taxon>
    </lineage>
</organism>
<dbReference type="InterPro" id="IPR000156">
    <property type="entry name" value="Ran_bind_dom"/>
</dbReference>
<gene>
    <name evidence="10" type="ORF">CXQ85_003964</name>
</gene>
<proteinExistence type="predicted"/>
<evidence type="ECO:0000256" key="6">
    <source>
        <dbReference type="ARBA" id="ARBA00023132"/>
    </source>
</evidence>
<keyword evidence="5" id="KW-0811">Translocation</keyword>
<keyword evidence="6" id="KW-0906">Nuclear pore complex</keyword>
<dbReference type="STRING" id="45357.A0A2V1B0N4"/>
<keyword evidence="2" id="KW-0813">Transport</keyword>
<dbReference type="Proteomes" id="UP000244309">
    <property type="component" value="Unassembled WGS sequence"/>
</dbReference>
<dbReference type="Pfam" id="PF08911">
    <property type="entry name" value="NUP50"/>
    <property type="match status" value="1"/>
</dbReference>